<sequence>MLFTLYARVPFGLNIVAGPTLCYISTVMNIIVFLTLFDKKIRTPSTILMQGLAVADGITALCTYGMEPIFNLFYENIGERGSPSVVTTYSYTHGYEIEISIEETQNLVDLKYPYCVVHYCLSHLADNFHLVSVLLTTSLGIQKILALALPIWTRINITNRKSVIVCCSCFLFSMALNIPRMFIVSIRSDTEDTCFVTKPSKTIERYVLTIYPILFAILLTLAISVMISSACYIVFILCSRKNVRGHAKISNCEKKSCVLILSVMCIFVLSELPRLVIYGTVFKTFIYDTSNDNIASYKVGKEIEYEMLGCYQRIEEEFISEWNIKREITSCFRVTNSSNIQREIEEYVGYSDEWSGYMWNINKQMEDKIKNSYEELISEAGQIIEAPRKDSSSGRFRRFLTTLYCNEIDDFDIYMIYIDFEGRHVYCGDSIFPLLFNILPFLILGSTPYSEPMNYILNIVWGNFNISLEYLKLLMEVLKIFMVIGCASNFIIYVIMSEKLRGILLKKIFFWKNHTEIDRNKTSMLFTVSN</sequence>
<keyword evidence="2 5" id="KW-0812">Transmembrane</keyword>
<evidence type="ECO:0000256" key="5">
    <source>
        <dbReference type="SAM" id="Phobius"/>
    </source>
</evidence>
<keyword evidence="8" id="KW-1185">Reference proteome</keyword>
<gene>
    <name evidence="7" type="ORF">MGAL_10B034718</name>
</gene>
<dbReference type="PANTHER" id="PTHR46273">
    <property type="entry name" value="MYOSUPPRESSIN RECEPTOR 1, ISOFORM B-RELATED"/>
    <property type="match status" value="1"/>
</dbReference>
<feature type="transmembrane region" description="Helical" evidence="5">
    <location>
        <begin position="477"/>
        <end position="496"/>
    </location>
</feature>
<feature type="transmembrane region" description="Helical" evidence="5">
    <location>
        <begin position="258"/>
        <end position="277"/>
    </location>
</feature>
<feature type="transmembrane region" description="Helical" evidence="5">
    <location>
        <begin position="12"/>
        <end position="35"/>
    </location>
</feature>
<evidence type="ECO:0000313" key="7">
    <source>
        <dbReference type="EMBL" id="VDI39185.1"/>
    </source>
</evidence>
<evidence type="ECO:0000256" key="1">
    <source>
        <dbReference type="ARBA" id="ARBA00004370"/>
    </source>
</evidence>
<dbReference type="EMBL" id="UYJE01005657">
    <property type="protein sequence ID" value="VDI39185.1"/>
    <property type="molecule type" value="Genomic_DNA"/>
</dbReference>
<dbReference type="PROSITE" id="PS50262">
    <property type="entry name" value="G_PROTEIN_RECEP_F1_2"/>
    <property type="match status" value="1"/>
</dbReference>
<dbReference type="GO" id="GO:0005886">
    <property type="term" value="C:plasma membrane"/>
    <property type="evidence" value="ECO:0007669"/>
    <property type="project" value="TreeGrafter"/>
</dbReference>
<organism evidence="7 8">
    <name type="scientific">Mytilus galloprovincialis</name>
    <name type="common">Mediterranean mussel</name>
    <dbReference type="NCBI Taxonomy" id="29158"/>
    <lineage>
        <taxon>Eukaryota</taxon>
        <taxon>Metazoa</taxon>
        <taxon>Spiralia</taxon>
        <taxon>Lophotrochozoa</taxon>
        <taxon>Mollusca</taxon>
        <taxon>Bivalvia</taxon>
        <taxon>Autobranchia</taxon>
        <taxon>Pteriomorphia</taxon>
        <taxon>Mytilida</taxon>
        <taxon>Mytiloidea</taxon>
        <taxon>Mytilidae</taxon>
        <taxon>Mytilinae</taxon>
        <taxon>Mytilus</taxon>
    </lineage>
</organism>
<name>A0A8B6ESI6_MYTGA</name>
<dbReference type="SUPFAM" id="SSF81321">
    <property type="entry name" value="Family A G protein-coupled receptor-like"/>
    <property type="match status" value="1"/>
</dbReference>
<evidence type="ECO:0000256" key="4">
    <source>
        <dbReference type="ARBA" id="ARBA00023136"/>
    </source>
</evidence>
<feature type="transmembrane region" description="Helical" evidence="5">
    <location>
        <begin position="163"/>
        <end position="186"/>
    </location>
</feature>
<dbReference type="GO" id="GO:0008528">
    <property type="term" value="F:G protein-coupled peptide receptor activity"/>
    <property type="evidence" value="ECO:0007669"/>
    <property type="project" value="TreeGrafter"/>
</dbReference>
<dbReference type="OrthoDB" id="6101789at2759"/>
<dbReference type="AlphaFoldDB" id="A0A8B6ESI6"/>
<evidence type="ECO:0000256" key="3">
    <source>
        <dbReference type="ARBA" id="ARBA00022989"/>
    </source>
</evidence>
<feature type="transmembrane region" description="Helical" evidence="5">
    <location>
        <begin position="206"/>
        <end position="237"/>
    </location>
</feature>
<proteinExistence type="predicted"/>
<evidence type="ECO:0000313" key="8">
    <source>
        <dbReference type="Proteomes" id="UP000596742"/>
    </source>
</evidence>
<comment type="subcellular location">
    <subcellularLocation>
        <location evidence="1">Membrane</location>
    </subcellularLocation>
</comment>
<dbReference type="PANTHER" id="PTHR46273:SF4">
    <property type="entry name" value="AT19640P"/>
    <property type="match status" value="1"/>
</dbReference>
<evidence type="ECO:0000256" key="2">
    <source>
        <dbReference type="ARBA" id="ARBA00022692"/>
    </source>
</evidence>
<dbReference type="InterPro" id="IPR017452">
    <property type="entry name" value="GPCR_Rhodpsn_7TM"/>
</dbReference>
<dbReference type="InterPro" id="IPR053219">
    <property type="entry name" value="GPCR_Dmsr-1"/>
</dbReference>
<dbReference type="Gene3D" id="1.20.1070.10">
    <property type="entry name" value="Rhodopsin 7-helix transmembrane proteins"/>
    <property type="match status" value="1"/>
</dbReference>
<reference evidence="7" key="1">
    <citation type="submission" date="2018-11" db="EMBL/GenBank/DDBJ databases">
        <authorList>
            <person name="Alioto T."/>
            <person name="Alioto T."/>
        </authorList>
    </citation>
    <scope>NUCLEOTIDE SEQUENCE</scope>
</reference>
<keyword evidence="4 5" id="KW-0472">Membrane</keyword>
<feature type="domain" description="G-protein coupled receptors family 1 profile" evidence="6">
    <location>
        <begin position="28"/>
        <end position="278"/>
    </location>
</feature>
<dbReference type="Proteomes" id="UP000596742">
    <property type="component" value="Unassembled WGS sequence"/>
</dbReference>
<evidence type="ECO:0000259" key="6">
    <source>
        <dbReference type="PROSITE" id="PS50262"/>
    </source>
</evidence>
<comment type="caution">
    <text evidence="7">The sequence shown here is derived from an EMBL/GenBank/DDBJ whole genome shotgun (WGS) entry which is preliminary data.</text>
</comment>
<accession>A0A8B6ESI6</accession>
<protein>
    <recommendedName>
        <fullName evidence="6">G-protein coupled receptors family 1 profile domain-containing protein</fullName>
    </recommendedName>
</protein>
<keyword evidence="3 5" id="KW-1133">Transmembrane helix</keyword>